<name>A0A176YK54_9BRAD</name>
<dbReference type="SUPFAM" id="SSF53850">
    <property type="entry name" value="Periplasmic binding protein-like II"/>
    <property type="match status" value="1"/>
</dbReference>
<proteinExistence type="inferred from homology"/>
<evidence type="ECO:0000313" key="4">
    <source>
        <dbReference type="Proteomes" id="UP000077173"/>
    </source>
</evidence>
<dbReference type="InterPro" id="IPR006311">
    <property type="entry name" value="TAT_signal"/>
</dbReference>
<organism evidence="3 4">
    <name type="scientific">Bradyrhizobium neotropicale</name>
    <dbReference type="NCBI Taxonomy" id="1497615"/>
    <lineage>
        <taxon>Bacteria</taxon>
        <taxon>Pseudomonadati</taxon>
        <taxon>Pseudomonadota</taxon>
        <taxon>Alphaproteobacteria</taxon>
        <taxon>Hyphomicrobiales</taxon>
        <taxon>Nitrobacteraceae</taxon>
        <taxon>Bradyrhizobium</taxon>
    </lineage>
</organism>
<evidence type="ECO:0000256" key="1">
    <source>
        <dbReference type="ARBA" id="ARBA00006987"/>
    </source>
</evidence>
<gene>
    <name evidence="3" type="ORF">AXW67_32355</name>
</gene>
<feature type="chain" id="PRO_5008054717" description="Twin-arginine translocation pathway signal protein" evidence="2">
    <location>
        <begin position="22"/>
        <end position="328"/>
    </location>
</feature>
<evidence type="ECO:0000313" key="3">
    <source>
        <dbReference type="EMBL" id="OAF06256.1"/>
    </source>
</evidence>
<dbReference type="InterPro" id="IPR042100">
    <property type="entry name" value="Bug_dom1"/>
</dbReference>
<dbReference type="EMBL" id="LSEF01000123">
    <property type="protein sequence ID" value="OAF06256.1"/>
    <property type="molecule type" value="Genomic_DNA"/>
</dbReference>
<dbReference type="PANTHER" id="PTHR42928">
    <property type="entry name" value="TRICARBOXYLATE-BINDING PROTEIN"/>
    <property type="match status" value="1"/>
</dbReference>
<dbReference type="Gene3D" id="3.40.190.150">
    <property type="entry name" value="Bordetella uptake gene, domain 1"/>
    <property type="match status" value="1"/>
</dbReference>
<keyword evidence="2" id="KW-0732">Signal</keyword>
<dbReference type="InterPro" id="IPR005064">
    <property type="entry name" value="BUG"/>
</dbReference>
<dbReference type="PIRSF" id="PIRSF017082">
    <property type="entry name" value="YflP"/>
    <property type="match status" value="1"/>
</dbReference>
<evidence type="ECO:0008006" key="5">
    <source>
        <dbReference type="Google" id="ProtNLM"/>
    </source>
</evidence>
<feature type="signal peptide" evidence="2">
    <location>
        <begin position="1"/>
        <end position="21"/>
    </location>
</feature>
<reference evidence="3 4" key="1">
    <citation type="submission" date="2016-02" db="EMBL/GenBank/DDBJ databases">
        <title>Draft genome sequence of the strain BR 10247T Bradyrhizobium neotropicale isolated from nodules of Centrolobium paraense.</title>
        <authorList>
            <person name="Simoes-Araujo J.L."/>
            <person name="Barauna A.C."/>
            <person name="Silva K."/>
            <person name="Zilli J.E."/>
        </authorList>
    </citation>
    <scope>NUCLEOTIDE SEQUENCE [LARGE SCALE GENOMIC DNA]</scope>
    <source>
        <strain evidence="3 4">BR 10247</strain>
    </source>
</reference>
<keyword evidence="4" id="KW-1185">Reference proteome</keyword>
<protein>
    <recommendedName>
        <fullName evidence="5">Twin-arginine translocation pathway signal protein</fullName>
    </recommendedName>
</protein>
<accession>A0A176YK54</accession>
<dbReference type="RefSeq" id="WP_063682170.1">
    <property type="nucleotide sequence ID" value="NZ_LSEF01000123.1"/>
</dbReference>
<dbReference type="PROSITE" id="PS51318">
    <property type="entry name" value="TAT"/>
    <property type="match status" value="1"/>
</dbReference>
<comment type="caution">
    <text evidence="3">The sequence shown here is derived from an EMBL/GenBank/DDBJ whole genome shotgun (WGS) entry which is preliminary data.</text>
</comment>
<dbReference type="Gene3D" id="3.40.190.10">
    <property type="entry name" value="Periplasmic binding protein-like II"/>
    <property type="match status" value="1"/>
</dbReference>
<dbReference type="CDD" id="cd13579">
    <property type="entry name" value="PBP2_Bug_NagM"/>
    <property type="match status" value="1"/>
</dbReference>
<dbReference type="AlphaFoldDB" id="A0A176YK54"/>
<sequence length="328" mass="34634">MITRRSFLATQAGMLATTAIATRTAAAQSLPQISRVVVGFPAGGAADTMARLLTDRMREQAPKVIVDNKPGAGGRIALDAIKSSPADGSVVILTPASMIVLYPHVYKKLSYDPLRDFTPISTVCTAPLVIVAGPKVGPDVKSISDFVAWCKANPNQASFGTPGAGSMLHFIGDMLWRAAGVQPTHVPYRGGSPMMQDVIAGQIPAALTVLSSALPLVASGTLRVLAITGAQRSRFLPDVPTLHELGFKDVIAEEWYGILGPAGLPSPIVAKLNDAIRGALKNEKVLESFNTFGFTATGESPEEFLALIKADTERWGQIVKASSYVPED</sequence>
<dbReference type="PANTHER" id="PTHR42928:SF5">
    <property type="entry name" value="BLR1237 PROTEIN"/>
    <property type="match status" value="1"/>
</dbReference>
<dbReference type="Proteomes" id="UP000077173">
    <property type="component" value="Unassembled WGS sequence"/>
</dbReference>
<comment type="similarity">
    <text evidence="1">Belongs to the UPF0065 (bug) family.</text>
</comment>
<dbReference type="Pfam" id="PF03401">
    <property type="entry name" value="TctC"/>
    <property type="match status" value="1"/>
</dbReference>
<evidence type="ECO:0000256" key="2">
    <source>
        <dbReference type="SAM" id="SignalP"/>
    </source>
</evidence>